<sequence>MDKRIVAALMLCGVSPFCYAKQDCETLAGIAAGEANYLYATANVSADSRLHFYSAPASGCQLPAFLVNSDTVEVLRSSQRYESTGMLSKDEPFRYVRYRGANGTFATGWVTADGLTPLANPLPVSPACQTWANKAMSQREKMPPAASNHYQVIGSSRAGFYSMPNAQCRNSSVFLVPGDVVSAQEESKDDFIEVVYYTANRHSVRGWLKKSQLQPLNSGDRYRDDINPLSTETATRVATLSLRYDYQCVFYESWNAKNAIEIIVREDHQTEFCRGAADPQTSPPVAYISIDKTTGEISWPDVSEGFKEE</sequence>
<evidence type="ECO:0000313" key="2">
    <source>
        <dbReference type="Proteomes" id="UP000591803"/>
    </source>
</evidence>
<proteinExistence type="predicted"/>
<reference evidence="1 2" key="1">
    <citation type="submission" date="2020-06" db="EMBL/GenBank/DDBJ databases">
        <title>REHAB project genomes.</title>
        <authorList>
            <person name="Shaw L.P."/>
        </authorList>
    </citation>
    <scope>NUCLEOTIDE SEQUENCE [LARGE SCALE GENOMIC DNA]</scope>
    <source>
        <strain evidence="1 2">RHBSTW-00116</strain>
    </source>
</reference>
<evidence type="ECO:0000313" key="1">
    <source>
        <dbReference type="EMBL" id="MBA8063346.1"/>
    </source>
</evidence>
<accession>A0A7W3D5H5</accession>
<protein>
    <submittedName>
        <fullName evidence="1">Uncharacterized protein</fullName>
    </submittedName>
</protein>
<dbReference type="EMBL" id="JABXRI010000001">
    <property type="protein sequence ID" value="MBA8063346.1"/>
    <property type="molecule type" value="Genomic_DNA"/>
</dbReference>
<dbReference type="Proteomes" id="UP000591803">
    <property type="component" value="Unassembled WGS sequence"/>
</dbReference>
<comment type="caution">
    <text evidence="1">The sequence shown here is derived from an EMBL/GenBank/DDBJ whole genome shotgun (WGS) entry which is preliminary data.</text>
</comment>
<dbReference type="AlphaFoldDB" id="A0A7W3D5H5"/>
<gene>
    <name evidence="1" type="ORF">HV077_13270</name>
</gene>
<name>A0A7W3D5H5_CITFR</name>
<organism evidence="1 2">
    <name type="scientific">Citrobacter freundii</name>
    <dbReference type="NCBI Taxonomy" id="546"/>
    <lineage>
        <taxon>Bacteria</taxon>
        <taxon>Pseudomonadati</taxon>
        <taxon>Pseudomonadota</taxon>
        <taxon>Gammaproteobacteria</taxon>
        <taxon>Enterobacterales</taxon>
        <taxon>Enterobacteriaceae</taxon>
        <taxon>Citrobacter</taxon>
        <taxon>Citrobacter freundii complex</taxon>
    </lineage>
</organism>